<proteinExistence type="predicted"/>
<sequence length="58" mass="6374">MTSNPGRGITISWMLRLSASSADSTCAVVPLRTKSPSTGFRPKASILRLTIVFHTRLW</sequence>
<organism evidence="1">
    <name type="scientific">Anguilla anguilla</name>
    <name type="common">European freshwater eel</name>
    <name type="synonym">Muraena anguilla</name>
    <dbReference type="NCBI Taxonomy" id="7936"/>
    <lineage>
        <taxon>Eukaryota</taxon>
        <taxon>Metazoa</taxon>
        <taxon>Chordata</taxon>
        <taxon>Craniata</taxon>
        <taxon>Vertebrata</taxon>
        <taxon>Euteleostomi</taxon>
        <taxon>Actinopterygii</taxon>
        <taxon>Neopterygii</taxon>
        <taxon>Teleostei</taxon>
        <taxon>Anguilliformes</taxon>
        <taxon>Anguillidae</taxon>
        <taxon>Anguilla</taxon>
    </lineage>
</organism>
<reference evidence="1" key="1">
    <citation type="submission" date="2014-11" db="EMBL/GenBank/DDBJ databases">
        <authorList>
            <person name="Amaro Gonzalez C."/>
        </authorList>
    </citation>
    <scope>NUCLEOTIDE SEQUENCE</scope>
</reference>
<dbReference type="EMBL" id="GBXM01049679">
    <property type="protein sequence ID" value="JAH58898.1"/>
    <property type="molecule type" value="Transcribed_RNA"/>
</dbReference>
<evidence type="ECO:0000313" key="1">
    <source>
        <dbReference type="EMBL" id="JAH58898.1"/>
    </source>
</evidence>
<protein>
    <submittedName>
        <fullName evidence="1">Uncharacterized protein</fullName>
    </submittedName>
</protein>
<dbReference type="AlphaFoldDB" id="A0A0E9U1Q3"/>
<reference evidence="1" key="2">
    <citation type="journal article" date="2015" name="Fish Shellfish Immunol.">
        <title>Early steps in the European eel (Anguilla anguilla)-Vibrio vulnificus interaction in the gills: Role of the RtxA13 toxin.</title>
        <authorList>
            <person name="Callol A."/>
            <person name="Pajuelo D."/>
            <person name="Ebbesson L."/>
            <person name="Teles M."/>
            <person name="MacKenzie S."/>
            <person name="Amaro C."/>
        </authorList>
    </citation>
    <scope>NUCLEOTIDE SEQUENCE</scope>
</reference>
<name>A0A0E9U1Q3_ANGAN</name>
<accession>A0A0E9U1Q3</accession>